<name>A0A8H6FBD9_9LECA</name>
<dbReference type="EMBL" id="JACCJB010000012">
    <property type="protein sequence ID" value="KAF6222155.1"/>
    <property type="molecule type" value="Genomic_DNA"/>
</dbReference>
<evidence type="ECO:0000256" key="3">
    <source>
        <dbReference type="ARBA" id="ARBA00007811"/>
    </source>
</evidence>
<evidence type="ECO:0000256" key="1">
    <source>
        <dbReference type="ARBA" id="ARBA00004141"/>
    </source>
</evidence>
<dbReference type="GO" id="GO:0030148">
    <property type="term" value="P:sphingolipid biosynthetic process"/>
    <property type="evidence" value="ECO:0007669"/>
    <property type="project" value="TreeGrafter"/>
</dbReference>
<evidence type="ECO:0000256" key="4">
    <source>
        <dbReference type="ARBA" id="ARBA00013122"/>
    </source>
</evidence>
<keyword evidence="14 17" id="KW-0275">Fatty acid biosynthesis</keyword>
<comment type="function">
    <text evidence="17">Catalyzes the third of the four reactions of the long-chain fatty acids elongation cycle. This endoplasmic reticulum-bound enzymatic process, allows the addition of two carbons to the chain of long- and very long-chain fatty acids/VLCFAs per cycle. This enzyme catalyzes the dehydration of the 3-hydroxyacyl-CoA intermediate into trans-2,3-enoyl-CoA, within each cycle of fatty acid elongation. Thereby, it participates to the production of VLCFAs of different chain lengths that are involved in multiple biological processes as precursors of membrane lipids and lipid mediators.</text>
</comment>
<evidence type="ECO:0000256" key="11">
    <source>
        <dbReference type="ARBA" id="ARBA00022989"/>
    </source>
</evidence>
<dbReference type="GO" id="GO:0008270">
    <property type="term" value="F:zinc ion binding"/>
    <property type="evidence" value="ECO:0007669"/>
    <property type="project" value="UniProtKB-KW"/>
</dbReference>
<keyword evidence="20" id="KW-1185">Reference proteome</keyword>
<evidence type="ECO:0000256" key="16">
    <source>
        <dbReference type="ARBA" id="ARBA00036671"/>
    </source>
</evidence>
<feature type="compositionally biased region" description="Low complexity" evidence="18">
    <location>
        <begin position="70"/>
        <end position="82"/>
    </location>
</feature>
<dbReference type="Proteomes" id="UP000593566">
    <property type="component" value="Unassembled WGS sequence"/>
</dbReference>
<keyword evidence="6 17" id="KW-0812">Transmembrane</keyword>
<feature type="transmembrane region" description="Helical" evidence="17">
    <location>
        <begin position="446"/>
        <end position="468"/>
    </location>
</feature>
<feature type="transmembrane region" description="Helical" evidence="17">
    <location>
        <begin position="287"/>
        <end position="307"/>
    </location>
</feature>
<keyword evidence="7" id="KW-0479">Metal-binding</keyword>
<dbReference type="EC" id="4.2.1.134" evidence="4 17"/>
<dbReference type="GeneID" id="59329657"/>
<evidence type="ECO:0000256" key="5">
    <source>
        <dbReference type="ARBA" id="ARBA00022516"/>
    </source>
</evidence>
<evidence type="ECO:0000256" key="9">
    <source>
        <dbReference type="ARBA" id="ARBA00022832"/>
    </source>
</evidence>
<dbReference type="InterPro" id="IPR007482">
    <property type="entry name" value="Tyr_Pase-like_PTPLA"/>
</dbReference>
<keyword evidence="9 17" id="KW-0276">Fatty acid metabolism</keyword>
<keyword evidence="10" id="KW-0862">Zinc</keyword>
<evidence type="ECO:0000313" key="20">
    <source>
        <dbReference type="Proteomes" id="UP000593566"/>
    </source>
</evidence>
<evidence type="ECO:0000256" key="10">
    <source>
        <dbReference type="ARBA" id="ARBA00022833"/>
    </source>
</evidence>
<dbReference type="PROSITE" id="PS00518">
    <property type="entry name" value="ZF_RING_1"/>
    <property type="match status" value="1"/>
</dbReference>
<evidence type="ECO:0000256" key="14">
    <source>
        <dbReference type="ARBA" id="ARBA00023160"/>
    </source>
</evidence>
<evidence type="ECO:0000256" key="12">
    <source>
        <dbReference type="ARBA" id="ARBA00023098"/>
    </source>
</evidence>
<evidence type="ECO:0000256" key="2">
    <source>
        <dbReference type="ARBA" id="ARBA00005194"/>
    </source>
</evidence>
<keyword evidence="15 17" id="KW-0456">Lyase</keyword>
<comment type="caution">
    <text evidence="17">Lacks conserved residue(s) required for the propagation of feature annotation.</text>
</comment>
<comment type="similarity">
    <text evidence="3 17">Belongs to the very long-chain fatty acids dehydratase HACD family.</text>
</comment>
<feature type="transmembrane region" description="Helical" evidence="17">
    <location>
        <begin position="378"/>
        <end position="397"/>
    </location>
</feature>
<keyword evidence="12 17" id="KW-0443">Lipid metabolism</keyword>
<keyword evidence="11 17" id="KW-1133">Transmembrane helix</keyword>
<protein>
    <recommendedName>
        <fullName evidence="4 17">Very-long-chain (3R)-3-hydroxyacyl-CoA dehydratase</fullName>
        <ecNumber evidence="4 17">4.2.1.134</ecNumber>
    </recommendedName>
</protein>
<dbReference type="AlphaFoldDB" id="A0A8H6FBD9"/>
<reference evidence="19 20" key="1">
    <citation type="journal article" date="2020" name="Genomics">
        <title>Complete, high-quality genomes from long-read metagenomic sequencing of two wolf lichen thalli reveals enigmatic genome architecture.</title>
        <authorList>
            <person name="McKenzie S.K."/>
            <person name="Walston R.F."/>
            <person name="Allen J.L."/>
        </authorList>
    </citation>
    <scope>NUCLEOTIDE SEQUENCE [LARGE SCALE GENOMIC DNA]</scope>
    <source>
        <strain evidence="19">WasteWater1</strain>
    </source>
</reference>
<keyword evidence="17" id="KW-0256">Endoplasmic reticulum</keyword>
<evidence type="ECO:0000256" key="13">
    <source>
        <dbReference type="ARBA" id="ARBA00023136"/>
    </source>
</evidence>
<comment type="catalytic activity">
    <reaction evidence="16 17">
        <text>a very-long-chain (3R)-3-hydroxyacyl-CoA = a very-long-chain (2E)-enoyl-CoA + H2O</text>
        <dbReference type="Rhea" id="RHEA:45812"/>
        <dbReference type="ChEBI" id="CHEBI:15377"/>
        <dbReference type="ChEBI" id="CHEBI:83728"/>
        <dbReference type="ChEBI" id="CHEBI:85440"/>
        <dbReference type="EC" id="4.2.1.134"/>
    </reaction>
</comment>
<proteinExistence type="inferred from homology"/>
<feature type="transmembrane region" description="Helical" evidence="17">
    <location>
        <begin position="417"/>
        <end position="434"/>
    </location>
</feature>
<keyword evidence="5 17" id="KW-0444">Lipid biosynthesis</keyword>
<keyword evidence="8" id="KW-0863">Zinc-finger</keyword>
<comment type="pathway">
    <text evidence="2 17">Lipid metabolism; fatty acid biosynthesis.</text>
</comment>
<evidence type="ECO:0000256" key="8">
    <source>
        <dbReference type="ARBA" id="ARBA00022771"/>
    </source>
</evidence>
<dbReference type="GO" id="GO:0102158">
    <property type="term" value="F:very-long-chain (3R)-3-hydroxyacyl-CoA dehydratase activity"/>
    <property type="evidence" value="ECO:0007669"/>
    <property type="project" value="UniProtKB-EC"/>
</dbReference>
<accession>A0A8H6FBD9</accession>
<dbReference type="PANTHER" id="PTHR11035">
    <property type="entry name" value="VERY-LONG-CHAIN (3R)-3-HYDROXYACYL-COA DEHYDRATASE"/>
    <property type="match status" value="1"/>
</dbReference>
<dbReference type="Pfam" id="PF04387">
    <property type="entry name" value="PTPLA"/>
    <property type="match status" value="1"/>
</dbReference>
<comment type="subcellular location">
    <subcellularLocation>
        <location evidence="17">Endoplasmic reticulum membrane</location>
        <topology evidence="17">Multi-pass membrane protein</topology>
    </subcellularLocation>
    <subcellularLocation>
        <location evidence="1">Membrane</location>
        <topology evidence="1">Multi-pass membrane protein</topology>
    </subcellularLocation>
</comment>
<comment type="caution">
    <text evidence="19">The sequence shown here is derived from an EMBL/GenBank/DDBJ whole genome shotgun (WGS) entry which is preliminary data.</text>
</comment>
<keyword evidence="13 17" id="KW-0472">Membrane</keyword>
<dbReference type="PANTHER" id="PTHR11035:SF3">
    <property type="entry name" value="VERY-LONG-CHAIN (3R)-3-HYDROXYACYL-COA DEHYDRATASE"/>
    <property type="match status" value="1"/>
</dbReference>
<evidence type="ECO:0000256" key="7">
    <source>
        <dbReference type="ARBA" id="ARBA00022723"/>
    </source>
</evidence>
<evidence type="ECO:0000256" key="15">
    <source>
        <dbReference type="ARBA" id="ARBA00023239"/>
    </source>
</evidence>
<dbReference type="UniPathway" id="UPA00094"/>
<sequence length="483" mass="54560">MSQSAQQVIDLTEDGSSPVAAQIVPPTFTHSEGQRGAQRPPRFDRDIISIDDQEDEAVDLREESPEIQFLTSRPRSRSLSTTRHPRHQSTLRQRRHTPAARSPVRRPQVSLRITGAPVEAHGHQNAGWLFHPFAARVNTNTPRTHEDELVEWENFPGGNFELPAHLDYFAPAFDLEHPTRRQPQSRLPTYDPPAPAQEGFTRTPNEDDVLVCPNCDDELGLGDDEVKRQVWVVKACGHVYCGECAKNRSTSKKSQLSATSKRIKPFSNCRTMDTRSTPNRQLQTRYLVGYNLVCAVLWTAVLGRVIFLVPLVGFGNVHGGVGEFTKWTQTLALLEVLHSALGLVRSPLLTTILQVSSRLLLIWAVVNRYPSPTASSPFYSFMLLAWSVTEVIRYSYFVWNLQGHGVPGFVTWSRYNTFYVLYPIGISSECILIWKASMVAERPLQLAFWGLLGVYVPGSYILFTHMIAQRRKVMRGKAVDRRD</sequence>
<evidence type="ECO:0000256" key="18">
    <source>
        <dbReference type="SAM" id="MobiDB-lite"/>
    </source>
</evidence>
<evidence type="ECO:0000256" key="17">
    <source>
        <dbReference type="RuleBase" id="RU363109"/>
    </source>
</evidence>
<dbReference type="GO" id="GO:0030497">
    <property type="term" value="P:fatty acid elongation"/>
    <property type="evidence" value="ECO:0007669"/>
    <property type="project" value="TreeGrafter"/>
</dbReference>
<dbReference type="GO" id="GO:0042761">
    <property type="term" value="P:very long-chain fatty acid biosynthetic process"/>
    <property type="evidence" value="ECO:0007669"/>
    <property type="project" value="TreeGrafter"/>
</dbReference>
<dbReference type="GO" id="GO:0005789">
    <property type="term" value="C:endoplasmic reticulum membrane"/>
    <property type="evidence" value="ECO:0007669"/>
    <property type="project" value="UniProtKB-SubCell"/>
</dbReference>
<organism evidence="19 20">
    <name type="scientific">Letharia lupina</name>
    <dbReference type="NCBI Taxonomy" id="560253"/>
    <lineage>
        <taxon>Eukaryota</taxon>
        <taxon>Fungi</taxon>
        <taxon>Dikarya</taxon>
        <taxon>Ascomycota</taxon>
        <taxon>Pezizomycotina</taxon>
        <taxon>Lecanoromycetes</taxon>
        <taxon>OSLEUM clade</taxon>
        <taxon>Lecanoromycetidae</taxon>
        <taxon>Lecanorales</taxon>
        <taxon>Lecanorineae</taxon>
        <taxon>Parmeliaceae</taxon>
        <taxon>Letharia</taxon>
    </lineage>
</organism>
<feature type="region of interest" description="Disordered" evidence="18">
    <location>
        <begin position="1"/>
        <end position="108"/>
    </location>
</feature>
<gene>
    <name evidence="19" type="ORF">HO133_001241</name>
</gene>
<evidence type="ECO:0000256" key="6">
    <source>
        <dbReference type="ARBA" id="ARBA00022692"/>
    </source>
</evidence>
<feature type="compositionally biased region" description="Basic residues" evidence="18">
    <location>
        <begin position="83"/>
        <end position="98"/>
    </location>
</feature>
<evidence type="ECO:0000313" key="19">
    <source>
        <dbReference type="EMBL" id="KAF6222155.1"/>
    </source>
</evidence>
<dbReference type="RefSeq" id="XP_037151590.1">
    <property type="nucleotide sequence ID" value="XM_037292171.1"/>
</dbReference>
<dbReference type="InterPro" id="IPR017907">
    <property type="entry name" value="Znf_RING_CS"/>
</dbReference>